<dbReference type="EMBL" id="JACHIT010000002">
    <property type="protein sequence ID" value="MBB5916780.1"/>
    <property type="molecule type" value="Genomic_DNA"/>
</dbReference>
<accession>A0A7W9PIZ9</accession>
<reference evidence="1 2" key="1">
    <citation type="submission" date="2020-08" db="EMBL/GenBank/DDBJ databases">
        <title>Sequencing the genomes of 1000 actinobacteria strains.</title>
        <authorList>
            <person name="Klenk H.-P."/>
        </authorList>
    </citation>
    <scope>NUCLEOTIDE SEQUENCE [LARGE SCALE GENOMIC DNA]</scope>
    <source>
        <strain evidence="1 2">DSM 43582</strain>
    </source>
</reference>
<organism evidence="1 2">
    <name type="scientific">Nocardia transvalensis</name>
    <dbReference type="NCBI Taxonomy" id="37333"/>
    <lineage>
        <taxon>Bacteria</taxon>
        <taxon>Bacillati</taxon>
        <taxon>Actinomycetota</taxon>
        <taxon>Actinomycetes</taxon>
        <taxon>Mycobacteriales</taxon>
        <taxon>Nocardiaceae</taxon>
        <taxon>Nocardia</taxon>
    </lineage>
</organism>
<dbReference type="RefSeq" id="WP_040754051.1">
    <property type="nucleotide sequence ID" value="NZ_JACHIT010000002.1"/>
</dbReference>
<name>A0A7W9PIZ9_9NOCA</name>
<dbReference type="Proteomes" id="UP000540412">
    <property type="component" value="Unassembled WGS sequence"/>
</dbReference>
<comment type="caution">
    <text evidence="1">The sequence shown here is derived from an EMBL/GenBank/DDBJ whole genome shotgun (WGS) entry which is preliminary data.</text>
</comment>
<evidence type="ECO:0000313" key="1">
    <source>
        <dbReference type="EMBL" id="MBB5916780.1"/>
    </source>
</evidence>
<proteinExistence type="predicted"/>
<sequence length="127" mass="13401">MLDEPTGHWVSHAERLARDTARHAAAQYARDRAAVAAALPVLRRVVPPGWSVDVADNPAPAVRVLPAGPVDVAAYLCPPRPGTHGWRVFVHDRTRGAGAAVFAADSAHAAAFPDPLAATTAAIRHLR</sequence>
<gene>
    <name evidence="1" type="ORF">BJY24_005692</name>
</gene>
<keyword evidence="2" id="KW-1185">Reference proteome</keyword>
<dbReference type="AlphaFoldDB" id="A0A7W9PIZ9"/>
<protein>
    <submittedName>
        <fullName evidence="1">Uncharacterized protein</fullName>
    </submittedName>
</protein>
<evidence type="ECO:0000313" key="2">
    <source>
        <dbReference type="Proteomes" id="UP000540412"/>
    </source>
</evidence>